<dbReference type="EMBL" id="MAGO01000009">
    <property type="protein sequence ID" value="OCC14804.1"/>
    <property type="molecule type" value="Genomic_DNA"/>
</dbReference>
<gene>
    <name evidence="1" type="ORF">DBT_1864</name>
</gene>
<sequence>MLSYELKEKNFGSFELKLEGRASGYCTSRACFYLLPSAFYLLRFGKCSRKILVLLMRFA</sequence>
<organism evidence="1 2">
    <name type="scientific">Dissulfuribacter thermophilus</name>
    <dbReference type="NCBI Taxonomy" id="1156395"/>
    <lineage>
        <taxon>Bacteria</taxon>
        <taxon>Pseudomonadati</taxon>
        <taxon>Thermodesulfobacteriota</taxon>
        <taxon>Dissulfuribacteria</taxon>
        <taxon>Dissulfuribacterales</taxon>
        <taxon>Dissulfuribacteraceae</taxon>
        <taxon>Dissulfuribacter</taxon>
    </lineage>
</organism>
<keyword evidence="2" id="KW-1185">Reference proteome</keyword>
<reference evidence="1 2" key="1">
    <citation type="submission" date="2016-06" db="EMBL/GenBank/DDBJ databases">
        <title>Respiratory ammonification of nitrate coupled to the oxidation of elemental sulfur in deep-sea autotrophic thermophilic bacteria.</title>
        <authorList>
            <person name="Slobodkina G.B."/>
            <person name="Mardanov A.V."/>
            <person name="Ravin N.V."/>
            <person name="Frolova A.A."/>
            <person name="Viryasiv M.B."/>
            <person name="Chernyh N.A."/>
            <person name="Bonch-Osmolovskaya E.A."/>
            <person name="Slobodkin A.I."/>
        </authorList>
    </citation>
    <scope>NUCLEOTIDE SEQUENCE [LARGE SCALE GENOMIC DNA]</scope>
    <source>
        <strain evidence="1 2">S69</strain>
    </source>
</reference>
<evidence type="ECO:0000313" key="1">
    <source>
        <dbReference type="EMBL" id="OCC14804.1"/>
    </source>
</evidence>
<dbReference type="Proteomes" id="UP000093080">
    <property type="component" value="Unassembled WGS sequence"/>
</dbReference>
<name>A0A1B9F4Q4_9BACT</name>
<proteinExistence type="predicted"/>
<protein>
    <submittedName>
        <fullName evidence="1">Uncharacterized protein</fullName>
    </submittedName>
</protein>
<comment type="caution">
    <text evidence="1">The sequence shown here is derived from an EMBL/GenBank/DDBJ whole genome shotgun (WGS) entry which is preliminary data.</text>
</comment>
<evidence type="ECO:0000313" key="2">
    <source>
        <dbReference type="Proteomes" id="UP000093080"/>
    </source>
</evidence>
<accession>A0A1B9F4Q4</accession>
<dbReference type="AlphaFoldDB" id="A0A1B9F4Q4"/>